<proteinExistence type="predicted"/>
<keyword evidence="1" id="KW-1133">Transmembrane helix</keyword>
<comment type="caution">
    <text evidence="2">The sequence shown here is derived from an EMBL/GenBank/DDBJ whole genome shotgun (WGS) entry which is preliminary data.</text>
</comment>
<keyword evidence="1" id="KW-0472">Membrane</keyword>
<protein>
    <submittedName>
        <fullName evidence="2">Uncharacterized protein</fullName>
    </submittedName>
</protein>
<feature type="transmembrane region" description="Helical" evidence="1">
    <location>
        <begin position="220"/>
        <end position="240"/>
    </location>
</feature>
<dbReference type="EMBL" id="JAOBYN010000009">
    <property type="protein sequence ID" value="MDH1055401.1"/>
    <property type="molecule type" value="Genomic_DNA"/>
</dbReference>
<dbReference type="Proteomes" id="UP001158730">
    <property type="component" value="Unassembled WGS sequence"/>
</dbReference>
<organism evidence="2 3">
    <name type="scientific">Aquipseudomonas alcaligenes</name>
    <name type="common">Pseudomonas alcaligenes</name>
    <dbReference type="NCBI Taxonomy" id="43263"/>
    <lineage>
        <taxon>Bacteria</taxon>
        <taxon>Pseudomonadati</taxon>
        <taxon>Pseudomonadota</taxon>
        <taxon>Gammaproteobacteria</taxon>
        <taxon>Pseudomonadales</taxon>
        <taxon>Pseudomonadaceae</taxon>
        <taxon>Aquipseudomonas</taxon>
    </lineage>
</organism>
<keyword evidence="1" id="KW-0812">Transmembrane</keyword>
<dbReference type="RefSeq" id="WP_280054035.1">
    <property type="nucleotide sequence ID" value="NZ_JAOBYN010000009.1"/>
</dbReference>
<evidence type="ECO:0000256" key="1">
    <source>
        <dbReference type="SAM" id="Phobius"/>
    </source>
</evidence>
<feature type="transmembrane region" description="Helical" evidence="1">
    <location>
        <begin position="118"/>
        <end position="143"/>
    </location>
</feature>
<sequence length="305" mass="33884">MAEKNSRVFVVAFLSCAAFSILGYVLNIIFPEYFVFSEASWHLERGRIGGFQFKPNDLAISLCFLMVFVLFSFSRGLGRHVLVFLLIGLIYLASSRTALLVALIIFLLSMFYERRYVSLFFLGGGGVCVLLAFHDAVFNSFLFSETVSNFSQLAVVGDTQYIRAIMVYYGVLLGVMFFPLGSGAASYGSVMSEGGLIYQMLGLSEIEFFQRMEGIYDSNAASIVGEYGFLGFLVFFGFAYKIVSQLLGGRRSLVFSLVFLLFAISLTQPLFSYQVNSINFLLLLFSLSYFLKGASSSFDARVGGR</sequence>
<feature type="transmembrane region" description="Helical" evidence="1">
    <location>
        <begin position="164"/>
        <end position="187"/>
    </location>
</feature>
<feature type="transmembrane region" description="Helical" evidence="1">
    <location>
        <begin position="81"/>
        <end position="112"/>
    </location>
</feature>
<gene>
    <name evidence="2" type="ORF">N5C05_11610</name>
</gene>
<name>A0AA42N3D1_AQUAC</name>
<evidence type="ECO:0000313" key="3">
    <source>
        <dbReference type="Proteomes" id="UP001158730"/>
    </source>
</evidence>
<feature type="transmembrane region" description="Helical" evidence="1">
    <location>
        <begin position="252"/>
        <end position="271"/>
    </location>
</feature>
<feature type="transmembrane region" description="Helical" evidence="1">
    <location>
        <begin position="7"/>
        <end position="30"/>
    </location>
</feature>
<accession>A0AA42N3D1</accession>
<dbReference type="AlphaFoldDB" id="A0AA42N3D1"/>
<feature type="transmembrane region" description="Helical" evidence="1">
    <location>
        <begin position="58"/>
        <end position="74"/>
    </location>
</feature>
<reference evidence="2" key="1">
    <citation type="submission" date="2022-09" db="EMBL/GenBank/DDBJ databases">
        <title>Intensive care unit water sources are persistently colonized with multi-drug resistant bacteria and are the site of extensive horizontal gene transfer of antibiotic resistance genes.</title>
        <authorList>
            <person name="Diorio-Toth L."/>
        </authorList>
    </citation>
    <scope>NUCLEOTIDE SEQUENCE</scope>
    <source>
        <strain evidence="2">GD03990</strain>
    </source>
</reference>
<evidence type="ECO:0000313" key="2">
    <source>
        <dbReference type="EMBL" id="MDH1055401.1"/>
    </source>
</evidence>